<dbReference type="Gene3D" id="2.60.120.620">
    <property type="entry name" value="q2cbj1_9rhob like domain"/>
    <property type="match status" value="1"/>
</dbReference>
<feature type="domain" description="Fe2OG dioxygenase" evidence="1">
    <location>
        <begin position="136"/>
        <end position="243"/>
    </location>
</feature>
<dbReference type="Proteomes" id="UP000076722">
    <property type="component" value="Unassembled WGS sequence"/>
</dbReference>
<dbReference type="STRING" id="1314777.A0A164P2F6"/>
<dbReference type="PANTHER" id="PTHR33099:SF14">
    <property type="entry name" value="PROLYL 4-HYDROXYLASE ALPHA SUBUNIT FE(2+) 2OG DIOXYGENASE DOMAIN-CONTAINING PROTEIN"/>
    <property type="match status" value="1"/>
</dbReference>
<dbReference type="Pfam" id="PF13640">
    <property type="entry name" value="2OG-FeII_Oxy_3"/>
    <property type="match status" value="1"/>
</dbReference>
<reference evidence="2 3" key="1">
    <citation type="journal article" date="2016" name="Mol. Biol. Evol.">
        <title>Comparative Genomics of Early-Diverging Mushroom-Forming Fungi Provides Insights into the Origins of Lignocellulose Decay Capabilities.</title>
        <authorList>
            <person name="Nagy L.G."/>
            <person name="Riley R."/>
            <person name="Tritt A."/>
            <person name="Adam C."/>
            <person name="Daum C."/>
            <person name="Floudas D."/>
            <person name="Sun H."/>
            <person name="Yadav J.S."/>
            <person name="Pangilinan J."/>
            <person name="Larsson K.H."/>
            <person name="Matsuura K."/>
            <person name="Barry K."/>
            <person name="Labutti K."/>
            <person name="Kuo R."/>
            <person name="Ohm R.A."/>
            <person name="Bhattacharya S.S."/>
            <person name="Shirouzu T."/>
            <person name="Yoshinaga Y."/>
            <person name="Martin F.M."/>
            <person name="Grigoriev I.V."/>
            <person name="Hibbett D.S."/>
        </authorList>
    </citation>
    <scope>NUCLEOTIDE SEQUENCE [LARGE SCALE GENOMIC DNA]</scope>
    <source>
        <strain evidence="2 3">HHB9708</strain>
    </source>
</reference>
<sequence>MDPVTEPENHHLLKTITKLEHLQELRKAVEETKESPIFAQGTWEFPNSQLILWYNEGSDARCLKFPTANKEELKRLSDACDPATFGRNQQDVLDESYRLARKMDITNFSINMGFNFHDLLTYATRRLLGVQHEDKDFHAELYKLNVYGPGSFFKAHKDTPRGDDMFGSLIIALPSEHEGGNLIVRNEEEQHSFESSQLSHSSSKSNSSKVAWAALWSHAEHEVTPVLSGYRVTLTFNLYFRTPASLSTPAPNIPPDAPALLNSLKACLNDPTFLPEGGLLGFGLKHEYPLSASSDLQNFVGFLKGSDSAIIKTADSLGMKAYLRAVYDVSERHGPESCLEDAKFGQNRWMLSSVILNLSKEYDALESYAAFEAMKGSKYTQPFLCRGFRVKESERPTHESVLRPDGVWTSVKVTHTYELVDTGTAIAKKIIKRETETRISGGNGPTKVIDHPAKIKEELEARERKVDLDIPRDCGHPPLPEALVINWITPMKTHNAIPTPYIAYGNEAVMCHIYGRVNLIVEIPKYEHRSGKF</sequence>
<accession>A0A164P2F6</accession>
<gene>
    <name evidence="2" type="ORF">SISNIDRAFT_552718</name>
</gene>
<dbReference type="AlphaFoldDB" id="A0A164P2F6"/>
<dbReference type="PROSITE" id="PS51471">
    <property type="entry name" value="FE2OG_OXY"/>
    <property type="match status" value="1"/>
</dbReference>
<dbReference type="InterPro" id="IPR005123">
    <property type="entry name" value="Oxoglu/Fe-dep_dioxygenase_dom"/>
</dbReference>
<name>A0A164P2F6_9AGAM</name>
<evidence type="ECO:0000313" key="2">
    <source>
        <dbReference type="EMBL" id="KZS88289.1"/>
    </source>
</evidence>
<dbReference type="InterPro" id="IPR044862">
    <property type="entry name" value="Pro_4_hyd_alph_FE2OG_OXY"/>
</dbReference>
<proteinExistence type="predicted"/>
<evidence type="ECO:0000313" key="3">
    <source>
        <dbReference type="Proteomes" id="UP000076722"/>
    </source>
</evidence>
<protein>
    <recommendedName>
        <fullName evidence="1">Fe2OG dioxygenase domain-containing protein</fullName>
    </recommendedName>
</protein>
<organism evidence="2 3">
    <name type="scientific">Sistotremastrum niveocremeum HHB9708</name>
    <dbReference type="NCBI Taxonomy" id="1314777"/>
    <lineage>
        <taxon>Eukaryota</taxon>
        <taxon>Fungi</taxon>
        <taxon>Dikarya</taxon>
        <taxon>Basidiomycota</taxon>
        <taxon>Agaricomycotina</taxon>
        <taxon>Agaricomycetes</taxon>
        <taxon>Sistotremastrales</taxon>
        <taxon>Sistotremastraceae</taxon>
        <taxon>Sertulicium</taxon>
        <taxon>Sertulicium niveocremeum</taxon>
    </lineage>
</organism>
<evidence type="ECO:0000259" key="1">
    <source>
        <dbReference type="PROSITE" id="PS51471"/>
    </source>
</evidence>
<dbReference type="PANTHER" id="PTHR33099">
    <property type="entry name" value="FE2OG DIOXYGENASE DOMAIN-CONTAINING PROTEIN"/>
    <property type="match status" value="1"/>
</dbReference>
<dbReference type="EMBL" id="KV419438">
    <property type="protein sequence ID" value="KZS88289.1"/>
    <property type="molecule type" value="Genomic_DNA"/>
</dbReference>
<dbReference type="OrthoDB" id="27483at2759"/>
<keyword evidence="3" id="KW-1185">Reference proteome</keyword>